<dbReference type="EMBL" id="JAVDYD010000001">
    <property type="protein sequence ID" value="MDR7338375.1"/>
    <property type="molecule type" value="Genomic_DNA"/>
</dbReference>
<evidence type="ECO:0000313" key="8">
    <source>
        <dbReference type="Proteomes" id="UP001145799"/>
    </source>
</evidence>
<evidence type="ECO:0000259" key="5">
    <source>
        <dbReference type="Pfam" id="PF13439"/>
    </source>
</evidence>
<feature type="compositionally biased region" description="Polar residues" evidence="3">
    <location>
        <begin position="518"/>
        <end position="531"/>
    </location>
</feature>
<keyword evidence="9" id="KW-1185">Reference proteome</keyword>
<evidence type="ECO:0000313" key="6">
    <source>
        <dbReference type="EMBL" id="MDA1386151.1"/>
    </source>
</evidence>
<dbReference type="CDD" id="cd03801">
    <property type="entry name" value="GT4_PimA-like"/>
    <property type="match status" value="1"/>
</dbReference>
<proteinExistence type="predicted"/>
<evidence type="ECO:0000256" key="3">
    <source>
        <dbReference type="SAM" id="MobiDB-lite"/>
    </source>
</evidence>
<dbReference type="AlphaFoldDB" id="A0A9X3PII6"/>
<evidence type="ECO:0000313" key="7">
    <source>
        <dbReference type="EMBL" id="MDR7338375.1"/>
    </source>
</evidence>
<dbReference type="InterPro" id="IPR028098">
    <property type="entry name" value="Glyco_trans_4-like_N"/>
</dbReference>
<evidence type="ECO:0000259" key="4">
    <source>
        <dbReference type="Pfam" id="PF00534"/>
    </source>
</evidence>
<dbReference type="GO" id="GO:0016757">
    <property type="term" value="F:glycosyltransferase activity"/>
    <property type="evidence" value="ECO:0007669"/>
    <property type="project" value="UniProtKB-KW"/>
</dbReference>
<comment type="caution">
    <text evidence="6">The sequence shown here is derived from an EMBL/GenBank/DDBJ whole genome shotgun (WGS) entry which is preliminary data.</text>
</comment>
<organism evidence="6 8">
    <name type="scientific">Glycomyces lechevalierae</name>
    <dbReference type="NCBI Taxonomy" id="256034"/>
    <lineage>
        <taxon>Bacteria</taxon>
        <taxon>Bacillati</taxon>
        <taxon>Actinomycetota</taxon>
        <taxon>Actinomycetes</taxon>
        <taxon>Glycomycetales</taxon>
        <taxon>Glycomycetaceae</taxon>
        <taxon>Glycomyces</taxon>
    </lineage>
</organism>
<dbReference type="PANTHER" id="PTHR12526:SF510">
    <property type="entry name" value="D-INOSITOL 3-PHOSPHATE GLYCOSYLTRANSFERASE"/>
    <property type="match status" value="1"/>
</dbReference>
<sequence>MSDQERPHPRRRVVMLVDNAIDGDSRVQKGARSMAEHGWDVHLIGIAPGKTASRFELGGATAYRRVVKLWPGLNPLRQRLARARFPFAHATVAKAELEWERRRILRTEDAQRRLLAERRGRGGLPLLAQRVRTKAGVRWLRFRLSQTRGMAEAQKARPDGRLERFEASYWKLMLGDRAWRKLDPWSFRFDLAFSPLITKLAPDLIHVQDHRMLGVGVRAAARARVKGREVPVVYDAHEFVPGIKPKNPKWQTAQIAHEAEYVPYADAVVTVSPRIAELLVEEHGLSETPEIVLNSPPRPDAAREDWATPEGFRDVRAACGLDAATPLMVYCGGATPVRGLHLMAEALGLEPDLHAAFVINQLTGPYPDSLIEQAANLGAADRLHLMPYVPYDVLTTFLATADVGVHPLETGQVNHESALSTKFFEFMHAGLPVVVSDVKVMSEEVARLGIGEVFHYGDAAGLARGVRAVLDDRPRYTKPYAEPGFLDEFTWEAQAARYDAIYRRLLNGGPEPLVPSPRTDQNGQNQANSLSEPAGTEA</sequence>
<feature type="domain" description="Glycosyl transferase family 1" evidence="4">
    <location>
        <begin position="321"/>
        <end position="477"/>
    </location>
</feature>
<name>A0A9X3PII6_9ACTN</name>
<evidence type="ECO:0000256" key="2">
    <source>
        <dbReference type="ARBA" id="ARBA00022679"/>
    </source>
</evidence>
<protein>
    <submittedName>
        <fullName evidence="6">Glycosyltransferase family 4 protein</fullName>
    </submittedName>
    <submittedName>
        <fullName evidence="7">Glycosyltransferase involved in cell wall biosynthesis</fullName>
    </submittedName>
</protein>
<feature type="region of interest" description="Disordered" evidence="3">
    <location>
        <begin position="509"/>
        <end position="538"/>
    </location>
</feature>
<dbReference type="EMBL" id="JAPZVQ010000008">
    <property type="protein sequence ID" value="MDA1386151.1"/>
    <property type="molecule type" value="Genomic_DNA"/>
</dbReference>
<accession>A0A9X3PII6</accession>
<evidence type="ECO:0000313" key="9">
    <source>
        <dbReference type="Proteomes" id="UP001183604"/>
    </source>
</evidence>
<dbReference type="SUPFAM" id="SSF53756">
    <property type="entry name" value="UDP-Glycosyltransferase/glycogen phosphorylase"/>
    <property type="match status" value="1"/>
</dbReference>
<feature type="domain" description="Glycosyltransferase subfamily 4-like N-terminal" evidence="5">
    <location>
        <begin position="178"/>
        <end position="287"/>
    </location>
</feature>
<keyword evidence="2" id="KW-0808">Transferase</keyword>
<reference evidence="7 9" key="2">
    <citation type="submission" date="2023-07" db="EMBL/GenBank/DDBJ databases">
        <title>Sequencing the genomes of 1000 actinobacteria strains.</title>
        <authorList>
            <person name="Klenk H.-P."/>
        </authorList>
    </citation>
    <scope>NUCLEOTIDE SEQUENCE [LARGE SCALE GENOMIC DNA]</scope>
    <source>
        <strain evidence="7 9">DSM 44724</strain>
    </source>
</reference>
<dbReference type="RefSeq" id="WP_270122621.1">
    <property type="nucleotide sequence ID" value="NZ_BAAAOM010000005.1"/>
</dbReference>
<dbReference type="Pfam" id="PF00534">
    <property type="entry name" value="Glycos_transf_1"/>
    <property type="match status" value="1"/>
</dbReference>
<dbReference type="Proteomes" id="UP001183604">
    <property type="component" value="Unassembled WGS sequence"/>
</dbReference>
<keyword evidence="1" id="KW-0328">Glycosyltransferase</keyword>
<dbReference type="Gene3D" id="3.40.50.2000">
    <property type="entry name" value="Glycogen Phosphorylase B"/>
    <property type="match status" value="2"/>
</dbReference>
<dbReference type="InterPro" id="IPR001296">
    <property type="entry name" value="Glyco_trans_1"/>
</dbReference>
<dbReference type="Pfam" id="PF13439">
    <property type="entry name" value="Glyco_transf_4"/>
    <property type="match status" value="1"/>
</dbReference>
<dbReference type="Proteomes" id="UP001145799">
    <property type="component" value="Unassembled WGS sequence"/>
</dbReference>
<gene>
    <name evidence="7" type="ORF">J2S69_002094</name>
    <name evidence="6" type="ORF">O2L01_14245</name>
</gene>
<reference evidence="6" key="1">
    <citation type="submission" date="2022-12" db="EMBL/GenBank/DDBJ databases">
        <title>Gycomyces niveus sp.nov., a novel actinomycete isolated from soil in Shouguang.</title>
        <authorList>
            <person name="Yang X."/>
        </authorList>
    </citation>
    <scope>NUCLEOTIDE SEQUENCE</scope>
    <source>
        <strain evidence="6">DSM 44724</strain>
    </source>
</reference>
<evidence type="ECO:0000256" key="1">
    <source>
        <dbReference type="ARBA" id="ARBA00022676"/>
    </source>
</evidence>
<dbReference type="PANTHER" id="PTHR12526">
    <property type="entry name" value="GLYCOSYLTRANSFERASE"/>
    <property type="match status" value="1"/>
</dbReference>